<reference evidence="1" key="1">
    <citation type="submission" date="2024-04" db="EMBL/GenBank/DDBJ databases">
        <authorList>
            <consortium name="Molecular Ecology Group"/>
        </authorList>
    </citation>
    <scope>NUCLEOTIDE SEQUENCE</scope>
</reference>
<evidence type="ECO:0000313" key="2">
    <source>
        <dbReference type="Proteomes" id="UP001497644"/>
    </source>
</evidence>
<name>A0AAV2NDR7_9HYME</name>
<keyword evidence="2" id="KW-1185">Reference proteome</keyword>
<protein>
    <submittedName>
        <fullName evidence="1">Uncharacterized protein</fullName>
    </submittedName>
</protein>
<gene>
    <name evidence="1" type="ORF">LPLAT_LOCUS3792</name>
</gene>
<accession>A0AAV2NDR7</accession>
<sequence>MRKKLRLHPSRSRFFERYLSGEQSCICIITGVIIEAFTPDYLAPNDVLDFDSEKHSLGQVEDIRESTTTI</sequence>
<proteinExistence type="predicted"/>
<dbReference type="AlphaFoldDB" id="A0AAV2NDR7"/>
<organism evidence="1 2">
    <name type="scientific">Lasius platythorax</name>
    <dbReference type="NCBI Taxonomy" id="488582"/>
    <lineage>
        <taxon>Eukaryota</taxon>
        <taxon>Metazoa</taxon>
        <taxon>Ecdysozoa</taxon>
        <taxon>Arthropoda</taxon>
        <taxon>Hexapoda</taxon>
        <taxon>Insecta</taxon>
        <taxon>Pterygota</taxon>
        <taxon>Neoptera</taxon>
        <taxon>Endopterygota</taxon>
        <taxon>Hymenoptera</taxon>
        <taxon>Apocrita</taxon>
        <taxon>Aculeata</taxon>
        <taxon>Formicoidea</taxon>
        <taxon>Formicidae</taxon>
        <taxon>Formicinae</taxon>
        <taxon>Lasius</taxon>
        <taxon>Lasius</taxon>
    </lineage>
</organism>
<dbReference type="EMBL" id="OZ034836">
    <property type="protein sequence ID" value="CAL1677837.1"/>
    <property type="molecule type" value="Genomic_DNA"/>
</dbReference>
<dbReference type="Proteomes" id="UP001497644">
    <property type="component" value="Chromosome 13"/>
</dbReference>
<evidence type="ECO:0000313" key="1">
    <source>
        <dbReference type="EMBL" id="CAL1677837.1"/>
    </source>
</evidence>